<keyword evidence="4 6" id="KW-0472">Membrane</keyword>
<dbReference type="SUPFAM" id="SSF103473">
    <property type="entry name" value="MFS general substrate transporter"/>
    <property type="match status" value="1"/>
</dbReference>
<evidence type="ECO:0000256" key="1">
    <source>
        <dbReference type="ARBA" id="ARBA00004141"/>
    </source>
</evidence>
<dbReference type="STRING" id="5627.A0A1C7MRI7"/>
<name>A0A1C7MRI7_GRIFR</name>
<feature type="transmembrane region" description="Helical" evidence="6">
    <location>
        <begin position="207"/>
        <end position="226"/>
    </location>
</feature>
<dbReference type="InterPro" id="IPR036259">
    <property type="entry name" value="MFS_trans_sf"/>
</dbReference>
<dbReference type="Proteomes" id="UP000092993">
    <property type="component" value="Unassembled WGS sequence"/>
</dbReference>
<gene>
    <name evidence="8" type="ORF">A0H81_00497</name>
</gene>
<comment type="subcellular location">
    <subcellularLocation>
        <location evidence="1">Membrane</location>
        <topology evidence="1">Multi-pass membrane protein</topology>
    </subcellularLocation>
</comment>
<dbReference type="GO" id="GO:0005886">
    <property type="term" value="C:plasma membrane"/>
    <property type="evidence" value="ECO:0007669"/>
    <property type="project" value="TreeGrafter"/>
</dbReference>
<feature type="compositionally biased region" description="Polar residues" evidence="5">
    <location>
        <begin position="511"/>
        <end position="522"/>
    </location>
</feature>
<keyword evidence="9" id="KW-1185">Reference proteome</keyword>
<evidence type="ECO:0000256" key="6">
    <source>
        <dbReference type="SAM" id="Phobius"/>
    </source>
</evidence>
<dbReference type="InterPro" id="IPR020846">
    <property type="entry name" value="MFS_dom"/>
</dbReference>
<evidence type="ECO:0000259" key="7">
    <source>
        <dbReference type="PROSITE" id="PS50850"/>
    </source>
</evidence>
<evidence type="ECO:0000256" key="2">
    <source>
        <dbReference type="ARBA" id="ARBA00022692"/>
    </source>
</evidence>
<dbReference type="EMBL" id="LUGG01000001">
    <property type="protein sequence ID" value="OBZ79039.1"/>
    <property type="molecule type" value="Genomic_DNA"/>
</dbReference>
<evidence type="ECO:0000256" key="3">
    <source>
        <dbReference type="ARBA" id="ARBA00022989"/>
    </source>
</evidence>
<feature type="domain" description="Major facilitator superfamily (MFS) profile" evidence="7">
    <location>
        <begin position="18"/>
        <end position="499"/>
    </location>
</feature>
<evidence type="ECO:0000313" key="9">
    <source>
        <dbReference type="Proteomes" id="UP000092993"/>
    </source>
</evidence>
<dbReference type="OMA" id="YAWIASA"/>
<protein>
    <submittedName>
        <fullName evidence="8">Putative transporter C3H1.06c</fullName>
    </submittedName>
</protein>
<proteinExistence type="predicted"/>
<feature type="transmembrane region" description="Helical" evidence="6">
    <location>
        <begin position="109"/>
        <end position="130"/>
    </location>
</feature>
<keyword evidence="3 6" id="KW-1133">Transmembrane helix</keyword>
<comment type="caution">
    <text evidence="8">The sequence shown here is derived from an EMBL/GenBank/DDBJ whole genome shotgun (WGS) entry which is preliminary data.</text>
</comment>
<evidence type="ECO:0000256" key="4">
    <source>
        <dbReference type="ARBA" id="ARBA00023136"/>
    </source>
</evidence>
<feature type="transmembrane region" description="Helical" evidence="6">
    <location>
        <begin position="317"/>
        <end position="335"/>
    </location>
</feature>
<organism evidence="8 9">
    <name type="scientific">Grifola frondosa</name>
    <name type="common">Maitake</name>
    <name type="synonym">Polyporus frondosus</name>
    <dbReference type="NCBI Taxonomy" id="5627"/>
    <lineage>
        <taxon>Eukaryota</taxon>
        <taxon>Fungi</taxon>
        <taxon>Dikarya</taxon>
        <taxon>Basidiomycota</taxon>
        <taxon>Agaricomycotina</taxon>
        <taxon>Agaricomycetes</taxon>
        <taxon>Polyporales</taxon>
        <taxon>Grifolaceae</taxon>
        <taxon>Grifola</taxon>
    </lineage>
</organism>
<feature type="transmembrane region" description="Helical" evidence="6">
    <location>
        <begin position="347"/>
        <end position="366"/>
    </location>
</feature>
<dbReference type="GO" id="GO:0022857">
    <property type="term" value="F:transmembrane transporter activity"/>
    <property type="evidence" value="ECO:0007669"/>
    <property type="project" value="InterPro"/>
</dbReference>
<feature type="transmembrane region" description="Helical" evidence="6">
    <location>
        <begin position="372"/>
        <end position="394"/>
    </location>
</feature>
<evidence type="ECO:0000313" key="8">
    <source>
        <dbReference type="EMBL" id="OBZ79039.1"/>
    </source>
</evidence>
<feature type="transmembrane region" description="Helical" evidence="6">
    <location>
        <begin position="232"/>
        <end position="254"/>
    </location>
</feature>
<dbReference type="Gene3D" id="1.20.1720.10">
    <property type="entry name" value="Multidrug resistance protein D"/>
    <property type="match status" value="1"/>
</dbReference>
<evidence type="ECO:0000256" key="5">
    <source>
        <dbReference type="SAM" id="MobiDB-lite"/>
    </source>
</evidence>
<dbReference type="PROSITE" id="PS50850">
    <property type="entry name" value="MFS"/>
    <property type="match status" value="1"/>
</dbReference>
<dbReference type="AlphaFoldDB" id="A0A1C7MRI7"/>
<dbReference type="PANTHER" id="PTHR23501">
    <property type="entry name" value="MAJOR FACILITATOR SUPERFAMILY"/>
    <property type="match status" value="1"/>
</dbReference>
<feature type="transmembrane region" description="Helical" evidence="6">
    <location>
        <begin position="84"/>
        <end position="103"/>
    </location>
</feature>
<feature type="transmembrane region" description="Helical" evidence="6">
    <location>
        <begin position="465"/>
        <end position="490"/>
    </location>
</feature>
<sequence>MFDSVTPPRLSTIRLLLAHFGAALTLFLATTDATIVSTALPTITSQFNASQTEYTWVSVMYMLTQTAFQPLYGRVSDLIGRMTVLYTSLVIFAAGSALCGTAQSIRWLIIARAIAGIGGGGIVSLVWTITSEIVAVQNQAKWSQALSVTWACSAVAGPLLGGLFSEKSGILNWRWASIIIIWLSLRSVDIGSSRGVSWQKFGQTFDFIGLVLFMSGSSCIVIGFNFASQLGWTAPATWCTISAGFVVLILGGFYEVRTSRDALFPPIAFKDLTIVVILVITFLHNFAFNAGTFYLALYFQVVDGLSPLKAGITMLPYSLGSSLASMPTAWFIGWWQRRKLDTSGQKIMICVGLVMSTAGFGLMILLDERTAYALQSVYPLIAGLGIGMLFHAPYQVFTRALRRRDVAAGTSAFFLVRFTGATVGLSVAGAVFHSRLSKTLPAGMEASVVLEWINSLQPYSNKAEVVHALSLSIQAIWAVCCPCLGVALLISMFTRKLSIEDDSGGDPEKASGSTLTQDSTLTCEGEAGA</sequence>
<dbReference type="InterPro" id="IPR011701">
    <property type="entry name" value="MFS"/>
</dbReference>
<reference evidence="8 9" key="1">
    <citation type="submission" date="2016-03" db="EMBL/GenBank/DDBJ databases">
        <title>Whole genome sequencing of Grifola frondosa 9006-11.</title>
        <authorList>
            <person name="Min B."/>
            <person name="Park H."/>
            <person name="Kim J.-G."/>
            <person name="Cho H."/>
            <person name="Oh Y.-L."/>
            <person name="Kong W.-S."/>
            <person name="Choi I.-G."/>
        </authorList>
    </citation>
    <scope>NUCLEOTIDE SEQUENCE [LARGE SCALE GENOMIC DNA]</scope>
    <source>
        <strain evidence="8 9">9006-11</strain>
    </source>
</reference>
<dbReference type="Pfam" id="PF07690">
    <property type="entry name" value="MFS_1"/>
    <property type="match status" value="1"/>
</dbReference>
<dbReference type="OrthoDB" id="2351791at2759"/>
<feature type="transmembrane region" description="Helical" evidence="6">
    <location>
        <begin position="406"/>
        <end position="432"/>
    </location>
</feature>
<dbReference type="PANTHER" id="PTHR23501:SF102">
    <property type="entry name" value="DRUG TRANSPORTER, PUTATIVE (AFU_ORTHOLOGUE AFUA_3G08530)-RELATED"/>
    <property type="match status" value="1"/>
</dbReference>
<keyword evidence="2 6" id="KW-0812">Transmembrane</keyword>
<accession>A0A1C7MRI7</accession>
<feature type="transmembrane region" description="Helical" evidence="6">
    <location>
        <begin position="142"/>
        <end position="164"/>
    </location>
</feature>
<feature type="region of interest" description="Disordered" evidence="5">
    <location>
        <begin position="502"/>
        <end position="529"/>
    </location>
</feature>
<dbReference type="Gene3D" id="1.20.1250.20">
    <property type="entry name" value="MFS general substrate transporter like domains"/>
    <property type="match status" value="1"/>
</dbReference>
<feature type="transmembrane region" description="Helical" evidence="6">
    <location>
        <begin position="274"/>
        <end position="297"/>
    </location>
</feature>